<dbReference type="InterPro" id="IPR011042">
    <property type="entry name" value="6-blade_b-propeller_TolB-like"/>
</dbReference>
<gene>
    <name evidence="6" type="ORF">ILEXP_LOCUS36192</name>
</gene>
<keyword evidence="3" id="KW-0926">Vacuole</keyword>
<reference evidence="6 7" key="1">
    <citation type="submission" date="2024-02" db="EMBL/GenBank/DDBJ databases">
        <authorList>
            <person name="Vignale AGUSTIN F."/>
            <person name="Sosa J E."/>
            <person name="Modenutti C."/>
        </authorList>
    </citation>
    <scope>NUCLEOTIDE SEQUENCE [LARGE SCALE GENOMIC DNA]</scope>
</reference>
<keyword evidence="7" id="KW-1185">Reference proteome</keyword>
<organism evidence="6 7">
    <name type="scientific">Ilex paraguariensis</name>
    <name type="common">yerba mate</name>
    <dbReference type="NCBI Taxonomy" id="185542"/>
    <lineage>
        <taxon>Eukaryota</taxon>
        <taxon>Viridiplantae</taxon>
        <taxon>Streptophyta</taxon>
        <taxon>Embryophyta</taxon>
        <taxon>Tracheophyta</taxon>
        <taxon>Spermatophyta</taxon>
        <taxon>Magnoliopsida</taxon>
        <taxon>eudicotyledons</taxon>
        <taxon>Gunneridae</taxon>
        <taxon>Pentapetalae</taxon>
        <taxon>asterids</taxon>
        <taxon>campanulids</taxon>
        <taxon>Aquifoliales</taxon>
        <taxon>Aquifoliaceae</taxon>
        <taxon>Ilex</taxon>
    </lineage>
</organism>
<comment type="similarity">
    <text evidence="2">Belongs to the strictosidine synthase family.</text>
</comment>
<dbReference type="AlphaFoldDB" id="A0ABC8THA7"/>
<accession>A0ABC8THA7</accession>
<keyword evidence="4" id="KW-0325">Glycoprotein</keyword>
<comment type="caution">
    <text evidence="6">The sequence shown here is derived from an EMBL/GenBank/DDBJ whole genome shotgun (WGS) entry which is preliminary data.</text>
</comment>
<evidence type="ECO:0000259" key="5">
    <source>
        <dbReference type="Pfam" id="PF03088"/>
    </source>
</evidence>
<comment type="subcellular location">
    <subcellularLocation>
        <location evidence="1">Vacuole</location>
    </subcellularLocation>
</comment>
<protein>
    <recommendedName>
        <fullName evidence="5">Strictosidine synthase conserved region domain-containing protein</fullName>
    </recommendedName>
</protein>
<dbReference type="PANTHER" id="PTHR10426:SF136">
    <property type="entry name" value="PROTEIN STRICTOSIDINE SYNTHASE-LIKE 9-LIKE"/>
    <property type="match status" value="1"/>
</dbReference>
<dbReference type="EMBL" id="CAUOFW020004724">
    <property type="protein sequence ID" value="CAK9166945.1"/>
    <property type="molecule type" value="Genomic_DNA"/>
</dbReference>
<dbReference type="Proteomes" id="UP001642360">
    <property type="component" value="Unassembled WGS sequence"/>
</dbReference>
<proteinExistence type="inferred from homology"/>
<evidence type="ECO:0000313" key="7">
    <source>
        <dbReference type="Proteomes" id="UP001642360"/>
    </source>
</evidence>
<name>A0ABC8THA7_9AQUA</name>
<dbReference type="GO" id="GO:0005773">
    <property type="term" value="C:vacuole"/>
    <property type="evidence" value="ECO:0007669"/>
    <property type="project" value="UniProtKB-SubCell"/>
</dbReference>
<dbReference type="SUPFAM" id="SSF63829">
    <property type="entry name" value="Calcium-dependent phosphotriesterase"/>
    <property type="match status" value="1"/>
</dbReference>
<dbReference type="InterPro" id="IPR018119">
    <property type="entry name" value="Strictosidine_synth_cons-reg"/>
</dbReference>
<feature type="domain" description="Strictosidine synthase conserved region" evidence="5">
    <location>
        <begin position="90"/>
        <end position="181"/>
    </location>
</feature>
<dbReference type="Gene3D" id="2.120.10.30">
    <property type="entry name" value="TolB, C-terminal domain"/>
    <property type="match status" value="1"/>
</dbReference>
<dbReference type="Pfam" id="PF03088">
    <property type="entry name" value="Str_synth"/>
    <property type="match status" value="1"/>
</dbReference>
<evidence type="ECO:0000256" key="2">
    <source>
        <dbReference type="ARBA" id="ARBA00009191"/>
    </source>
</evidence>
<evidence type="ECO:0000256" key="1">
    <source>
        <dbReference type="ARBA" id="ARBA00004116"/>
    </source>
</evidence>
<evidence type="ECO:0000256" key="3">
    <source>
        <dbReference type="ARBA" id="ARBA00022554"/>
    </source>
</evidence>
<dbReference type="PANTHER" id="PTHR10426">
    <property type="entry name" value="STRICTOSIDINE SYNTHASE-RELATED"/>
    <property type="match status" value="1"/>
</dbReference>
<evidence type="ECO:0000313" key="6">
    <source>
        <dbReference type="EMBL" id="CAK9166945.1"/>
    </source>
</evidence>
<evidence type="ECO:0000256" key="4">
    <source>
        <dbReference type="ARBA" id="ARBA00023180"/>
    </source>
</evidence>
<sequence>MDGGGPYTGVNNGRVVKYEERINGFVDFAYASSNGTKELCDGTNDPDLLAICGRTFDLEMYHRTNELCMMDAYYGLCVLRPEGESFKFSNALDIGQLPGDIYFADSSSINNLKYVQHVPEQPANLDTTARFLKYDYKTGMVAVLLKNLSLAGGVAISEDLSFILVSEFMGNKIWKYLLKGPKANTSEILLDIQHPGNIKRAPSGDFWVAVNFQTPNPVPAGIKINENDTILDMVSIGTPFNGVDISEVNEFGGLLFVVFPFASLGAVYKAREE</sequence>